<dbReference type="InterPro" id="IPR007712">
    <property type="entry name" value="RelE/ParE_toxin"/>
</dbReference>
<proteinExistence type="predicted"/>
<dbReference type="AlphaFoldDB" id="A0A1F7YY18"/>
<evidence type="ECO:0008006" key="4">
    <source>
        <dbReference type="Google" id="ProtNLM"/>
    </source>
</evidence>
<name>A0A1F7YY18_9BACT</name>
<evidence type="ECO:0000313" key="2">
    <source>
        <dbReference type="EMBL" id="OGM31365.1"/>
    </source>
</evidence>
<dbReference type="NCBIfam" id="TIGR02385">
    <property type="entry name" value="RelE_StbE"/>
    <property type="match status" value="1"/>
</dbReference>
<keyword evidence="1" id="KW-1277">Toxin-antitoxin system</keyword>
<dbReference type="EMBL" id="MGGP01000027">
    <property type="protein sequence ID" value="OGM31365.1"/>
    <property type="molecule type" value="Genomic_DNA"/>
</dbReference>
<organism evidence="2 3">
    <name type="scientific">Candidatus Woesebacteria bacterium RIFCSPHIGHO2_01_FULL_44_21</name>
    <dbReference type="NCBI Taxonomy" id="1802503"/>
    <lineage>
        <taxon>Bacteria</taxon>
        <taxon>Candidatus Woeseibacteriota</taxon>
    </lineage>
</organism>
<dbReference type="Proteomes" id="UP000178870">
    <property type="component" value="Unassembled WGS sequence"/>
</dbReference>
<sequence>MVRFYKEQVELFKVDRKSPYLEDHALSGKLQGFSSFSITGDIRVVYLERSKDHFVFIDIGTHTQVYGK</sequence>
<evidence type="ECO:0000256" key="1">
    <source>
        <dbReference type="ARBA" id="ARBA00022649"/>
    </source>
</evidence>
<comment type="caution">
    <text evidence="2">The sequence shown here is derived from an EMBL/GenBank/DDBJ whole genome shotgun (WGS) entry which is preliminary data.</text>
</comment>
<dbReference type="InterPro" id="IPR035093">
    <property type="entry name" value="RelE/ParE_toxin_dom_sf"/>
</dbReference>
<evidence type="ECO:0000313" key="3">
    <source>
        <dbReference type="Proteomes" id="UP000178870"/>
    </source>
</evidence>
<protein>
    <recommendedName>
        <fullName evidence="4">Type II toxin-antitoxin system mRNA interferase toxin, RelE/StbE family</fullName>
    </recommendedName>
</protein>
<accession>A0A1F7YY18</accession>
<dbReference type="SUPFAM" id="SSF143011">
    <property type="entry name" value="RelE-like"/>
    <property type="match status" value="1"/>
</dbReference>
<dbReference type="Pfam" id="PF15738">
    <property type="entry name" value="YafQ_toxin"/>
    <property type="match status" value="1"/>
</dbReference>
<dbReference type="InterPro" id="IPR004386">
    <property type="entry name" value="Toxin_YafQ-like"/>
</dbReference>
<gene>
    <name evidence="2" type="ORF">A2803_02530</name>
</gene>
<dbReference type="Gene3D" id="3.30.2310.20">
    <property type="entry name" value="RelE-like"/>
    <property type="match status" value="1"/>
</dbReference>
<reference evidence="2 3" key="1">
    <citation type="journal article" date="2016" name="Nat. Commun.">
        <title>Thousands of microbial genomes shed light on interconnected biogeochemical processes in an aquifer system.</title>
        <authorList>
            <person name="Anantharaman K."/>
            <person name="Brown C.T."/>
            <person name="Hug L.A."/>
            <person name="Sharon I."/>
            <person name="Castelle C.J."/>
            <person name="Probst A.J."/>
            <person name="Thomas B.C."/>
            <person name="Singh A."/>
            <person name="Wilkins M.J."/>
            <person name="Karaoz U."/>
            <person name="Brodie E.L."/>
            <person name="Williams K.H."/>
            <person name="Hubbard S.S."/>
            <person name="Banfield J.F."/>
        </authorList>
    </citation>
    <scope>NUCLEOTIDE SEQUENCE [LARGE SCALE GENOMIC DNA]</scope>
</reference>